<reference evidence="1 2" key="1">
    <citation type="journal article" date="2018" name="Front. Microbiol.">
        <title>Genome-Wide Analysis of Corynespora cassiicola Leaf Fall Disease Putative Effectors.</title>
        <authorList>
            <person name="Lopez D."/>
            <person name="Ribeiro S."/>
            <person name="Label P."/>
            <person name="Fumanal B."/>
            <person name="Venisse J.S."/>
            <person name="Kohler A."/>
            <person name="de Oliveira R.R."/>
            <person name="Labutti K."/>
            <person name="Lipzen A."/>
            <person name="Lail K."/>
            <person name="Bauer D."/>
            <person name="Ohm R.A."/>
            <person name="Barry K.W."/>
            <person name="Spatafora J."/>
            <person name="Grigoriev I.V."/>
            <person name="Martin F.M."/>
            <person name="Pujade-Renaud V."/>
        </authorList>
    </citation>
    <scope>NUCLEOTIDE SEQUENCE [LARGE SCALE GENOMIC DNA]</scope>
    <source>
        <strain evidence="1 2">Philippines</strain>
    </source>
</reference>
<organism evidence="1 2">
    <name type="scientific">Corynespora cassiicola Philippines</name>
    <dbReference type="NCBI Taxonomy" id="1448308"/>
    <lineage>
        <taxon>Eukaryota</taxon>
        <taxon>Fungi</taxon>
        <taxon>Dikarya</taxon>
        <taxon>Ascomycota</taxon>
        <taxon>Pezizomycotina</taxon>
        <taxon>Dothideomycetes</taxon>
        <taxon>Pleosporomycetidae</taxon>
        <taxon>Pleosporales</taxon>
        <taxon>Corynesporascaceae</taxon>
        <taxon>Corynespora</taxon>
    </lineage>
</organism>
<dbReference type="PANTHER" id="PTHR38791:SF1">
    <property type="entry name" value="TRANSCRIPTION FACTOR, PUTATIVE-RELATED"/>
    <property type="match status" value="1"/>
</dbReference>
<dbReference type="EMBL" id="KZ678135">
    <property type="protein sequence ID" value="PSN67481.1"/>
    <property type="molecule type" value="Genomic_DNA"/>
</dbReference>
<accession>A0A2T2NPX5</accession>
<evidence type="ECO:0000313" key="2">
    <source>
        <dbReference type="Proteomes" id="UP000240883"/>
    </source>
</evidence>
<name>A0A2T2NPX5_CORCC</name>
<dbReference type="OrthoDB" id="5429770at2759"/>
<dbReference type="Proteomes" id="UP000240883">
    <property type="component" value="Unassembled WGS sequence"/>
</dbReference>
<dbReference type="AlphaFoldDB" id="A0A2T2NPX5"/>
<evidence type="ECO:0008006" key="3">
    <source>
        <dbReference type="Google" id="ProtNLM"/>
    </source>
</evidence>
<sequence>MNTTQCNLDPTGCIQCRRAKLTCYGYRDPSDLNFRNQTRTTTEKALARQAPTHLTATPQQSWDVMSRNAFLSLYIDRYSFGFDALGPLLAVSPTSSHLHTTLDAVGMAFMAFQVNRQDLALLASRRYLTAIQSLRTAIHLWGQSREQTHQSIGDEVLQSVLLLDLYEKLVMHHQHEGIGFSASWLSHVQGALHMIKSRPSTDFSNSNTRHLASRAVTALTISCGAAGIPIPEALRTLRKDLDSYLRSSKWSFIGLLMDIVNLRAGMRNATLSNIRILSRAQELKTRLEYAESRITRSWRPLRTFTEDKMVFNQCYDVYPSHYIAQVFNAFRIMRLDMNGIIRSLAPCNSVDTDIATITFDICAATPQFLLPGARTENTLPFSPLQILECGGILTPLYIAAQSTKDALMGEWILQSMDYMAENGVKMASEVAKILRSSPETDYWRVFAMVGSCGITA</sequence>
<dbReference type="InterPro" id="IPR053175">
    <property type="entry name" value="DHMBA_Reg_Transcription_Factor"/>
</dbReference>
<keyword evidence="2" id="KW-1185">Reference proteome</keyword>
<proteinExistence type="predicted"/>
<gene>
    <name evidence="1" type="ORF">BS50DRAFT_494529</name>
</gene>
<protein>
    <recommendedName>
        <fullName evidence="3">Zn(2)-C6 fungal-type domain-containing protein</fullName>
    </recommendedName>
</protein>
<dbReference type="STRING" id="1448308.A0A2T2NPX5"/>
<dbReference type="PANTHER" id="PTHR38791">
    <property type="entry name" value="ZN(II)2CYS6 TRANSCRIPTION FACTOR (EUROFUNG)-RELATED-RELATED"/>
    <property type="match status" value="1"/>
</dbReference>
<evidence type="ECO:0000313" key="1">
    <source>
        <dbReference type="EMBL" id="PSN67481.1"/>
    </source>
</evidence>